<dbReference type="CDD" id="cd03257">
    <property type="entry name" value="ABC_NikE_OppD_transporters"/>
    <property type="match status" value="1"/>
</dbReference>
<evidence type="ECO:0000256" key="2">
    <source>
        <dbReference type="ARBA" id="ARBA00005417"/>
    </source>
</evidence>
<keyword evidence="9" id="KW-0472">Membrane</keyword>
<keyword evidence="12" id="KW-1185">Reference proteome</keyword>
<evidence type="ECO:0000256" key="3">
    <source>
        <dbReference type="ARBA" id="ARBA00022448"/>
    </source>
</evidence>
<keyword evidence="4" id="KW-1003">Cell membrane</keyword>
<evidence type="ECO:0000256" key="6">
    <source>
        <dbReference type="ARBA" id="ARBA00022741"/>
    </source>
</evidence>
<evidence type="ECO:0000256" key="5">
    <source>
        <dbReference type="ARBA" id="ARBA00022519"/>
    </source>
</evidence>
<dbReference type="InterPro" id="IPR017871">
    <property type="entry name" value="ABC_transporter-like_CS"/>
</dbReference>
<evidence type="ECO:0000259" key="10">
    <source>
        <dbReference type="PROSITE" id="PS50893"/>
    </source>
</evidence>
<dbReference type="SMART" id="SM00382">
    <property type="entry name" value="AAA"/>
    <property type="match status" value="1"/>
</dbReference>
<comment type="subcellular location">
    <subcellularLocation>
        <location evidence="1">Cell membrane</location>
        <topology evidence="1">Peripheral membrane protein</topology>
    </subcellularLocation>
</comment>
<dbReference type="Proteomes" id="UP001585053">
    <property type="component" value="Unassembled WGS sequence"/>
</dbReference>
<dbReference type="PANTHER" id="PTHR43297:SF14">
    <property type="entry name" value="ATPASE AAA-TYPE CORE DOMAIN-CONTAINING PROTEIN"/>
    <property type="match status" value="1"/>
</dbReference>
<sequence length="286" mass="30884">MTTNSTDDILLDVRGLDVDVLTPEGPRRVVHSLELTLRRRGTLGIVGESGSGKSMTATAVMGILPETAIASGKVLYRGRDLLSLPARERRAMAGREMGFVFQEPMSALHPTKTIGAQMAAPLRLHLGLTRRQARARSAELLDLVGIPPSRGVLDAYVHQLSGGMRQRVMIAMSISCEPALLIADEPTTALDATIQKQILDLLADLREELGLSVLLISHDLGLVSRYTDDVVVMLDGHAMESGPTDRVVSAPESGYTRGLLEASPRLGHSPDRLPVIDKSRFTKAVQ</sequence>
<proteinExistence type="inferred from homology"/>
<evidence type="ECO:0000313" key="12">
    <source>
        <dbReference type="Proteomes" id="UP001585053"/>
    </source>
</evidence>
<protein>
    <submittedName>
        <fullName evidence="11">ABC transporter ATP-binding protein</fullName>
    </submittedName>
</protein>
<feature type="domain" description="ABC transporter" evidence="10">
    <location>
        <begin position="13"/>
        <end position="260"/>
    </location>
</feature>
<evidence type="ECO:0000256" key="7">
    <source>
        <dbReference type="ARBA" id="ARBA00022840"/>
    </source>
</evidence>
<dbReference type="PANTHER" id="PTHR43297">
    <property type="entry name" value="OLIGOPEPTIDE TRANSPORT ATP-BINDING PROTEIN APPD"/>
    <property type="match status" value="1"/>
</dbReference>
<dbReference type="InterPro" id="IPR003439">
    <property type="entry name" value="ABC_transporter-like_ATP-bd"/>
</dbReference>
<keyword evidence="7 11" id="KW-0067">ATP-binding</keyword>
<dbReference type="Gene3D" id="3.40.50.300">
    <property type="entry name" value="P-loop containing nucleotide triphosphate hydrolases"/>
    <property type="match status" value="1"/>
</dbReference>
<evidence type="ECO:0000313" key="11">
    <source>
        <dbReference type="EMBL" id="MFB8766258.1"/>
    </source>
</evidence>
<comment type="caution">
    <text evidence="11">The sequence shown here is derived from an EMBL/GenBank/DDBJ whole genome shotgun (WGS) entry which is preliminary data.</text>
</comment>
<comment type="similarity">
    <text evidence="2">Belongs to the ABC transporter superfamily.</text>
</comment>
<keyword evidence="5" id="KW-0997">Cell inner membrane</keyword>
<dbReference type="SUPFAM" id="SSF52540">
    <property type="entry name" value="P-loop containing nucleoside triphosphate hydrolases"/>
    <property type="match status" value="1"/>
</dbReference>
<dbReference type="PROSITE" id="PS50893">
    <property type="entry name" value="ABC_TRANSPORTER_2"/>
    <property type="match status" value="1"/>
</dbReference>
<keyword evidence="3" id="KW-0813">Transport</keyword>
<dbReference type="InterPro" id="IPR027417">
    <property type="entry name" value="P-loop_NTPase"/>
</dbReference>
<name>A0ABV5DNU7_9ACTN</name>
<evidence type="ECO:0000256" key="8">
    <source>
        <dbReference type="ARBA" id="ARBA00022967"/>
    </source>
</evidence>
<dbReference type="PROSITE" id="PS00211">
    <property type="entry name" value="ABC_TRANSPORTER_1"/>
    <property type="match status" value="1"/>
</dbReference>
<evidence type="ECO:0000256" key="4">
    <source>
        <dbReference type="ARBA" id="ARBA00022475"/>
    </source>
</evidence>
<dbReference type="RefSeq" id="WP_357228361.1">
    <property type="nucleotide sequence ID" value="NZ_JAYMRS010000001.1"/>
</dbReference>
<accession>A0ABV5DNU7</accession>
<dbReference type="EMBL" id="JAYMRS010000001">
    <property type="protein sequence ID" value="MFB8766258.1"/>
    <property type="molecule type" value="Genomic_DNA"/>
</dbReference>
<dbReference type="InterPro" id="IPR003593">
    <property type="entry name" value="AAA+_ATPase"/>
</dbReference>
<dbReference type="Pfam" id="PF00005">
    <property type="entry name" value="ABC_tran"/>
    <property type="match status" value="1"/>
</dbReference>
<evidence type="ECO:0000256" key="1">
    <source>
        <dbReference type="ARBA" id="ARBA00004202"/>
    </source>
</evidence>
<dbReference type="GO" id="GO:0005524">
    <property type="term" value="F:ATP binding"/>
    <property type="evidence" value="ECO:0007669"/>
    <property type="project" value="UniProtKB-KW"/>
</dbReference>
<keyword evidence="6" id="KW-0547">Nucleotide-binding</keyword>
<evidence type="ECO:0000256" key="9">
    <source>
        <dbReference type="ARBA" id="ARBA00023136"/>
    </source>
</evidence>
<keyword evidence="8" id="KW-1278">Translocase</keyword>
<reference evidence="11 12" key="1">
    <citation type="submission" date="2024-01" db="EMBL/GenBank/DDBJ databases">
        <title>Genome mining of biosynthetic gene clusters to explore secondary metabolites of Streptomyces sp.</title>
        <authorList>
            <person name="Baig A."/>
            <person name="Ajitkumar Shintre N."/>
            <person name="Kumar H."/>
            <person name="Anbarasu A."/>
            <person name="Ramaiah S."/>
        </authorList>
    </citation>
    <scope>NUCLEOTIDE SEQUENCE [LARGE SCALE GENOMIC DNA]</scope>
    <source>
        <strain evidence="11 12">A01</strain>
    </source>
</reference>
<gene>
    <name evidence="11" type="ORF">VSQ78_00995</name>
</gene>
<organism evidence="11 12">
    <name type="scientific">Nocardiopsis alba</name>
    <dbReference type="NCBI Taxonomy" id="53437"/>
    <lineage>
        <taxon>Bacteria</taxon>
        <taxon>Bacillati</taxon>
        <taxon>Actinomycetota</taxon>
        <taxon>Actinomycetes</taxon>
        <taxon>Streptosporangiales</taxon>
        <taxon>Nocardiopsidaceae</taxon>
        <taxon>Nocardiopsis</taxon>
    </lineage>
</organism>
<dbReference type="InterPro" id="IPR050388">
    <property type="entry name" value="ABC_Ni/Peptide_Import"/>
</dbReference>